<dbReference type="InterPro" id="IPR022526">
    <property type="entry name" value="F420_Rv3093c"/>
</dbReference>
<dbReference type="Gene3D" id="3.20.20.30">
    <property type="entry name" value="Luciferase-like domain"/>
    <property type="match status" value="1"/>
</dbReference>
<dbReference type="SUPFAM" id="SSF51679">
    <property type="entry name" value="Bacterial luciferase-like"/>
    <property type="match status" value="1"/>
</dbReference>
<evidence type="ECO:0000313" key="3">
    <source>
        <dbReference type="EMBL" id="GIJ47532.1"/>
    </source>
</evidence>
<evidence type="ECO:0000313" key="4">
    <source>
        <dbReference type="Proteomes" id="UP000619260"/>
    </source>
</evidence>
<dbReference type="InterPro" id="IPR036661">
    <property type="entry name" value="Luciferase-like_sf"/>
</dbReference>
<dbReference type="Proteomes" id="UP000619260">
    <property type="component" value="Unassembled WGS sequence"/>
</dbReference>
<dbReference type="NCBIfam" id="TIGR03841">
    <property type="entry name" value="F420_Rv3093c"/>
    <property type="match status" value="1"/>
</dbReference>
<organism evidence="3 4">
    <name type="scientific">Virgisporangium aliadipatigenens</name>
    <dbReference type="NCBI Taxonomy" id="741659"/>
    <lineage>
        <taxon>Bacteria</taxon>
        <taxon>Bacillati</taxon>
        <taxon>Actinomycetota</taxon>
        <taxon>Actinomycetes</taxon>
        <taxon>Micromonosporales</taxon>
        <taxon>Micromonosporaceae</taxon>
        <taxon>Virgisporangium</taxon>
    </lineage>
</organism>
<dbReference type="InterPro" id="IPR050564">
    <property type="entry name" value="F420-G6PD/mer"/>
</dbReference>
<dbReference type="InterPro" id="IPR011251">
    <property type="entry name" value="Luciferase-like_dom"/>
</dbReference>
<sequence>MIERMPSRWGLTIPLTNVPLTDHARIVSAAADAGFTDFWSAETNGTDAFVPLALAAGWAPSAHLGTAIVPVFTRGPALIAMSAATLADVAPGRFTLGIGASSPAIVNAWNGIDFADPFGRARDVLRFVRRALAGEMVDGEFDSFTIRRFKLEKVPEVRPRVSLAALRRGMLRLAAAEADGVILNWLAATDLPQVTAELKEAPADFDVAARIFVCPTEDAATARAIGKRLIAAYLTVPVYEKFHRWLGRGPALDETWRLWAAGDRKGALAAVPDSVADELILHGSPASVRAQLQSYVDGGVKTPVAALIPPPGTDLAAAVAALAPTAKEDATWS</sequence>
<dbReference type="Pfam" id="PF00296">
    <property type="entry name" value="Bac_luciferase"/>
    <property type="match status" value="1"/>
</dbReference>
<feature type="domain" description="Luciferase-like" evidence="2">
    <location>
        <begin position="17"/>
        <end position="301"/>
    </location>
</feature>
<dbReference type="EMBL" id="BOPF01000015">
    <property type="protein sequence ID" value="GIJ47532.1"/>
    <property type="molecule type" value="Genomic_DNA"/>
</dbReference>
<name>A0A8J4DSS4_9ACTN</name>
<proteinExistence type="predicted"/>
<protein>
    <submittedName>
        <fullName evidence="3">LLM class F420-dependent oxidoreductase</fullName>
    </submittedName>
</protein>
<dbReference type="PANTHER" id="PTHR43244">
    <property type="match status" value="1"/>
</dbReference>
<accession>A0A8J4DSS4</accession>
<dbReference type="GO" id="GO:0016705">
    <property type="term" value="F:oxidoreductase activity, acting on paired donors, with incorporation or reduction of molecular oxygen"/>
    <property type="evidence" value="ECO:0007669"/>
    <property type="project" value="InterPro"/>
</dbReference>
<evidence type="ECO:0000259" key="2">
    <source>
        <dbReference type="Pfam" id="PF00296"/>
    </source>
</evidence>
<keyword evidence="4" id="KW-1185">Reference proteome</keyword>
<gene>
    <name evidence="3" type="ORF">Val02_44180</name>
</gene>
<reference evidence="3" key="1">
    <citation type="submission" date="2021-01" db="EMBL/GenBank/DDBJ databases">
        <title>Whole genome shotgun sequence of Virgisporangium aliadipatigenens NBRC 105644.</title>
        <authorList>
            <person name="Komaki H."/>
            <person name="Tamura T."/>
        </authorList>
    </citation>
    <scope>NUCLEOTIDE SEQUENCE</scope>
    <source>
        <strain evidence="3">NBRC 105644</strain>
    </source>
</reference>
<comment type="caution">
    <text evidence="3">The sequence shown here is derived from an EMBL/GenBank/DDBJ whole genome shotgun (WGS) entry which is preliminary data.</text>
</comment>
<evidence type="ECO:0000256" key="1">
    <source>
        <dbReference type="ARBA" id="ARBA00023002"/>
    </source>
</evidence>
<keyword evidence="1" id="KW-0560">Oxidoreductase</keyword>
<dbReference type="AlphaFoldDB" id="A0A8J4DSS4"/>
<dbReference type="PANTHER" id="PTHR43244:SF1">
    <property type="entry name" value="5,10-METHYLENETETRAHYDROMETHANOPTERIN REDUCTASE"/>
    <property type="match status" value="1"/>
</dbReference>